<protein>
    <submittedName>
        <fullName evidence="1">Uncharacterized protein</fullName>
    </submittedName>
</protein>
<gene>
    <name evidence="1" type="ordered locus">Tcr_1682</name>
</gene>
<accession>Q31EZ9</accession>
<dbReference type="STRING" id="317025.Tcr_1682"/>
<dbReference type="OrthoDB" id="7988204at2"/>
<dbReference type="KEGG" id="tcx:Tcr_1682"/>
<dbReference type="SUPFAM" id="SSF53756">
    <property type="entry name" value="UDP-Glycosyltransferase/glycogen phosphorylase"/>
    <property type="match status" value="1"/>
</dbReference>
<dbReference type="HOGENOM" id="CLU_009583_41_0_6"/>
<dbReference type="eggNOG" id="COG0438">
    <property type="taxonomic scope" value="Bacteria"/>
</dbReference>
<evidence type="ECO:0000313" key="1">
    <source>
        <dbReference type="EMBL" id="ABB42274.1"/>
    </source>
</evidence>
<sequence length="331" mass="37317">MKVLMVSGSIPPEPCGVGDYTYYLTGILNTKGVSVSLLKLNFLSLLKLLRVDKDVLIHIQYPSRGFGISLLPQFVTLFKMPVVTLHEFSQVHLLRKISEIPFLIFSRRIIVTTEHEREAIIKLYSGFNKKICVIPVSAAFNPVGEVRSFKHRSGIAFFGLMRPNKGIEEFLGLVEELRYRKLDIPVRVFSAIPVGSEKYFEGIKSSADGLDIEWYLNKPLKDVSSGLLRSKYSYLHFSDGVSDRRSSFMAAISHGLLTISNSGPMTPVILKNAFIDAQTPQQAIEELILLESNHEKSDKLQQDAMKASKAYSPERITELHIKLYKGVWHEA</sequence>
<dbReference type="EMBL" id="CP000109">
    <property type="protein sequence ID" value="ABB42274.1"/>
    <property type="molecule type" value="Genomic_DNA"/>
</dbReference>
<name>Q31EZ9_HYDCU</name>
<reference evidence="1" key="1">
    <citation type="submission" date="2006-07" db="EMBL/GenBank/DDBJ databases">
        <title>Complete sequence of Thiomicrospira crunogena XCL-2.</title>
        <authorList>
            <consortium name="US DOE Joint Genome Institute"/>
            <person name="Copeland A."/>
            <person name="Lucas S."/>
            <person name="Lapidus A."/>
            <person name="Barry K."/>
            <person name="Detter J.C."/>
            <person name="Glavina del Rio T."/>
            <person name="Hammon N."/>
            <person name="Israni S."/>
            <person name="Dalin E."/>
            <person name="Tice H."/>
            <person name="Pitluck S."/>
            <person name="Chain P."/>
            <person name="Malfatti S."/>
            <person name="Shin M."/>
            <person name="Vergez L."/>
            <person name="Schmutz J."/>
            <person name="Larimer F."/>
            <person name="Land M."/>
            <person name="Hauser L."/>
            <person name="Kyrpides N."/>
            <person name="Lykidis A."/>
            <person name="Scott K.M."/>
            <person name="Sievert S."/>
            <person name="Kerfeld C."/>
            <person name="Freyermuth S."/>
            <person name="Dobrinski K."/>
            <person name="Boller A."/>
            <person name="Fitzpatrick K."/>
            <person name="Thoma P."/>
            <person name="Moore J."/>
            <person name="Richardson P."/>
        </authorList>
    </citation>
    <scope>NUCLEOTIDE SEQUENCE</scope>
    <source>
        <strain evidence="1">XCL-2</strain>
    </source>
</reference>
<dbReference type="AlphaFoldDB" id="Q31EZ9"/>
<organism evidence="1">
    <name type="scientific">Hydrogenovibrio crunogenus (strain DSM 25203 / XCL-2)</name>
    <name type="common">Thiomicrospira crunogena</name>
    <dbReference type="NCBI Taxonomy" id="317025"/>
    <lineage>
        <taxon>Bacteria</taxon>
        <taxon>Pseudomonadati</taxon>
        <taxon>Pseudomonadota</taxon>
        <taxon>Gammaproteobacteria</taxon>
        <taxon>Thiotrichales</taxon>
        <taxon>Piscirickettsiaceae</taxon>
        <taxon>Hydrogenovibrio</taxon>
    </lineage>
</organism>
<proteinExistence type="predicted"/>